<dbReference type="Proteomes" id="UP001203297">
    <property type="component" value="Unassembled WGS sequence"/>
</dbReference>
<keyword evidence="3" id="KW-1185">Reference proteome</keyword>
<evidence type="ECO:0000313" key="3">
    <source>
        <dbReference type="Proteomes" id="UP001203297"/>
    </source>
</evidence>
<gene>
    <name evidence="2" type="ORF">B0F90DRAFT_1827000</name>
</gene>
<proteinExistence type="predicted"/>
<feature type="compositionally biased region" description="Acidic residues" evidence="1">
    <location>
        <begin position="16"/>
        <end position="27"/>
    </location>
</feature>
<comment type="caution">
    <text evidence="2">The sequence shown here is derived from an EMBL/GenBank/DDBJ whole genome shotgun (WGS) entry which is preliminary data.</text>
</comment>
<evidence type="ECO:0000313" key="2">
    <source>
        <dbReference type="EMBL" id="KAI0288852.1"/>
    </source>
</evidence>
<reference evidence="2" key="1">
    <citation type="journal article" date="2022" name="New Phytol.">
        <title>Evolutionary transition to the ectomycorrhizal habit in the genomes of a hyperdiverse lineage of mushroom-forming fungi.</title>
        <authorList>
            <person name="Looney B."/>
            <person name="Miyauchi S."/>
            <person name="Morin E."/>
            <person name="Drula E."/>
            <person name="Courty P.E."/>
            <person name="Kohler A."/>
            <person name="Kuo A."/>
            <person name="LaButti K."/>
            <person name="Pangilinan J."/>
            <person name="Lipzen A."/>
            <person name="Riley R."/>
            <person name="Andreopoulos W."/>
            <person name="He G."/>
            <person name="Johnson J."/>
            <person name="Nolan M."/>
            <person name="Tritt A."/>
            <person name="Barry K.W."/>
            <person name="Grigoriev I.V."/>
            <person name="Nagy L.G."/>
            <person name="Hibbett D."/>
            <person name="Henrissat B."/>
            <person name="Matheny P.B."/>
            <person name="Labbe J."/>
            <person name="Martin F.M."/>
        </authorList>
    </citation>
    <scope>NUCLEOTIDE SEQUENCE</scope>
    <source>
        <strain evidence="2">BPL690</strain>
    </source>
</reference>
<sequence length="91" mass="10050">MTIAQHALYNGKLDENPDDDKDDSWLDEPNLEMFHPELSLEVSPTIDLSSQCLSAALSDEPSSDISVAAPNPPEALGEPLDNDFLMEMELY</sequence>
<evidence type="ECO:0000256" key="1">
    <source>
        <dbReference type="SAM" id="MobiDB-lite"/>
    </source>
</evidence>
<dbReference type="EMBL" id="WTXG01000401">
    <property type="protein sequence ID" value="KAI0288852.1"/>
    <property type="molecule type" value="Genomic_DNA"/>
</dbReference>
<feature type="region of interest" description="Disordered" evidence="1">
    <location>
        <begin position="1"/>
        <end position="27"/>
    </location>
</feature>
<organism evidence="2 3">
    <name type="scientific">Multifurca ochricompacta</name>
    <dbReference type="NCBI Taxonomy" id="376703"/>
    <lineage>
        <taxon>Eukaryota</taxon>
        <taxon>Fungi</taxon>
        <taxon>Dikarya</taxon>
        <taxon>Basidiomycota</taxon>
        <taxon>Agaricomycotina</taxon>
        <taxon>Agaricomycetes</taxon>
        <taxon>Russulales</taxon>
        <taxon>Russulaceae</taxon>
        <taxon>Multifurca</taxon>
    </lineage>
</organism>
<protein>
    <submittedName>
        <fullName evidence="2">Uncharacterized protein</fullName>
    </submittedName>
</protein>
<name>A0AAD4LU35_9AGAM</name>
<dbReference type="AlphaFoldDB" id="A0AAD4LU35"/>
<accession>A0AAD4LU35</accession>